<keyword evidence="1" id="KW-0051">Antiviral defense</keyword>
<dbReference type="InterPro" id="IPR005537">
    <property type="entry name" value="RAMP_III_fam"/>
</dbReference>
<dbReference type="EMBL" id="JXAL01000003">
    <property type="protein sequence ID" value="KIL36972.1"/>
    <property type="molecule type" value="Genomic_DNA"/>
</dbReference>
<proteinExistence type="predicted"/>
<dbReference type="Pfam" id="PF03787">
    <property type="entry name" value="RAMPs"/>
    <property type="match status" value="1"/>
</dbReference>
<evidence type="ECO:0000256" key="1">
    <source>
        <dbReference type="ARBA" id="ARBA00023118"/>
    </source>
</evidence>
<protein>
    <recommendedName>
        <fullName evidence="2">CRISPR type III-associated protein domain-containing protein</fullName>
    </recommendedName>
</protein>
<evidence type="ECO:0000313" key="3">
    <source>
        <dbReference type="EMBL" id="KIL36972.1"/>
    </source>
</evidence>
<reference evidence="3 4" key="1">
    <citation type="submission" date="2014-12" db="EMBL/GenBank/DDBJ databases">
        <title>Draft genome sequence of Cohnella kolymensis strain B-2846.</title>
        <authorList>
            <person name="Karlyshev A.V."/>
            <person name="Kudryashova E.B."/>
        </authorList>
    </citation>
    <scope>NUCLEOTIDE SEQUENCE [LARGE SCALE GENOMIC DNA]</scope>
    <source>
        <strain evidence="3 4">VKM B-2846</strain>
    </source>
</reference>
<dbReference type="Proteomes" id="UP000054526">
    <property type="component" value="Unassembled WGS sequence"/>
</dbReference>
<evidence type="ECO:0000313" key="4">
    <source>
        <dbReference type="Proteomes" id="UP000054526"/>
    </source>
</evidence>
<keyword evidence="4" id="KW-1185">Reference proteome</keyword>
<accession>A0ABR5A990</accession>
<comment type="caution">
    <text evidence="3">The sequence shown here is derived from an EMBL/GenBank/DDBJ whole genome shotgun (WGS) entry which is preliminary data.</text>
</comment>
<organism evidence="3 4">
    <name type="scientific">Cohnella kolymensis</name>
    <dbReference type="NCBI Taxonomy" id="1590652"/>
    <lineage>
        <taxon>Bacteria</taxon>
        <taxon>Bacillati</taxon>
        <taxon>Bacillota</taxon>
        <taxon>Bacilli</taxon>
        <taxon>Bacillales</taxon>
        <taxon>Paenibacillaceae</taxon>
        <taxon>Cohnella</taxon>
    </lineage>
</organism>
<evidence type="ECO:0000259" key="2">
    <source>
        <dbReference type="Pfam" id="PF03787"/>
    </source>
</evidence>
<gene>
    <name evidence="3" type="ORF">SD71_04540</name>
</gene>
<name>A0ABR5A990_9BACL</name>
<dbReference type="RefSeq" id="WP_041060232.1">
    <property type="nucleotide sequence ID" value="NZ_JXAL01000003.1"/>
</dbReference>
<sequence length="287" mass="31980">MPAMIRIEGTIKALQPIIHSANTSDPGLLPRDNVRAHRKMKVNYEGIPVTVPVISGNSIRGILRRLGAEWLIRQLGLAPDHLSPKLYYLLFAGGALEKGDKKGRPKAGVNESSAIRPTALQELRKNLPLLSLLGCAYQVNMMESKLKVDFAVPYVDEVASLYGKPAPGKTANQITEWIHYSRMDQHDTEGTSNRMIFQYEYIVPGTEFIHGFTLIGTSELENSLFSHLLELFSGYGFLGGRSAQGHGKVCMNYASDHSTVPAMYVTHVQEHKTDIIEFMRTLWGDRL</sequence>
<feature type="domain" description="CRISPR type III-associated protein" evidence="2">
    <location>
        <begin position="49"/>
        <end position="249"/>
    </location>
</feature>